<dbReference type="InterPro" id="IPR005467">
    <property type="entry name" value="His_kinase_dom"/>
</dbReference>
<dbReference type="PANTHER" id="PTHR43547:SF2">
    <property type="entry name" value="HYBRID SIGNAL TRANSDUCTION HISTIDINE KINASE C"/>
    <property type="match status" value="1"/>
</dbReference>
<keyword evidence="4" id="KW-0472">Membrane</keyword>
<evidence type="ECO:0000256" key="3">
    <source>
        <dbReference type="SAM" id="MobiDB-lite"/>
    </source>
</evidence>
<name>A0A7S3JYM5_9STRA</name>
<sequence length="660" mass="74163">MNQRIKISSFFLILIAVSAGLALWFGLTTTTTKEELFKICDAVGVFHSDFVREAADARRKQNVVTITDSEETLKEIVFHVEGMREAIIKLEDIYKKGKRRVPILKKVKKKFKSVVLAAYSSHGLAIDLIEVASKWPVMSLEEYLLLIDQIDRENIRASRSVMLPRILRLRKSLKKLSNESTSTAFITAAITTLVAASVCILFLLIHVSRENVLEIEAQNKLARQQAHEQMNSLSPALSLIEAVLEIDTAKELKELKPDLQMAHSLLRQVEEQHATRLSCYKLMRGRYRLQMDTFDLNAFMRDQISNEEAIAKAKDPHNNILFQTEIIPTNHQIYIRCDPYILQHITRNFLSNSRKYTTQGHIKFSFLGEKVHAKNTLLLFRIQDTGHGIAEDIAKRLFTTEITTGGNNGNGLGLPSCAIFCRAANGYAKLIDTKLADDAGNGGFSIFEFCIAGTICTKKATNHSPRSINNEDAFSQSSSSLTRSLHTQLPNCLCIAIVDDSYVNRRVLQMRLEKVASDSGCTNWSFFQFSTVEAAQPHLRENKSEFNLVTLDNDLSACGGRKSGTDAIQYLKSIQYKGMIVSCSGDAEISHVHLELGANCAWGKPLPSLEFMKIDLVRHFQPTSSSLFADSSKLNNHQEEYDRKFDNNEEDSECGPLNNI</sequence>
<reference evidence="7" key="1">
    <citation type="submission" date="2021-01" db="EMBL/GenBank/DDBJ databases">
        <authorList>
            <person name="Corre E."/>
            <person name="Pelletier E."/>
            <person name="Niang G."/>
            <person name="Scheremetjew M."/>
            <person name="Finn R."/>
            <person name="Kale V."/>
            <person name="Holt S."/>
            <person name="Cochrane G."/>
            <person name="Meng A."/>
            <person name="Brown T."/>
            <person name="Cohen L."/>
        </authorList>
    </citation>
    <scope>NUCLEOTIDE SEQUENCE</scope>
    <source>
        <strain evidence="7">CCMP1510</strain>
    </source>
</reference>
<keyword evidence="4" id="KW-0812">Transmembrane</keyword>
<evidence type="ECO:0000256" key="4">
    <source>
        <dbReference type="SAM" id="Phobius"/>
    </source>
</evidence>
<dbReference type="InterPro" id="IPR003594">
    <property type="entry name" value="HATPase_dom"/>
</dbReference>
<dbReference type="InterPro" id="IPR011006">
    <property type="entry name" value="CheY-like_superfamily"/>
</dbReference>
<dbReference type="EMBL" id="HBIJ01011525">
    <property type="protein sequence ID" value="CAE0367118.1"/>
    <property type="molecule type" value="Transcribed_RNA"/>
</dbReference>
<evidence type="ECO:0000256" key="2">
    <source>
        <dbReference type="PROSITE-ProRule" id="PRU00169"/>
    </source>
</evidence>
<keyword evidence="1 2" id="KW-0597">Phosphoprotein</keyword>
<feature type="region of interest" description="Disordered" evidence="3">
    <location>
        <begin position="640"/>
        <end position="660"/>
    </location>
</feature>
<feature type="domain" description="Histidine kinase" evidence="5">
    <location>
        <begin position="224"/>
        <end position="426"/>
    </location>
</feature>
<feature type="transmembrane region" description="Helical" evidence="4">
    <location>
        <begin position="7"/>
        <end position="27"/>
    </location>
</feature>
<evidence type="ECO:0000256" key="1">
    <source>
        <dbReference type="ARBA" id="ARBA00022553"/>
    </source>
</evidence>
<dbReference type="PROSITE" id="PS50110">
    <property type="entry name" value="RESPONSE_REGULATORY"/>
    <property type="match status" value="1"/>
</dbReference>
<feature type="domain" description="Response regulatory" evidence="6">
    <location>
        <begin position="494"/>
        <end position="619"/>
    </location>
</feature>
<proteinExistence type="predicted"/>
<dbReference type="SUPFAM" id="SSF52172">
    <property type="entry name" value="CheY-like"/>
    <property type="match status" value="1"/>
</dbReference>
<dbReference type="GO" id="GO:0000155">
    <property type="term" value="F:phosphorelay sensor kinase activity"/>
    <property type="evidence" value="ECO:0007669"/>
    <property type="project" value="TreeGrafter"/>
</dbReference>
<dbReference type="Pfam" id="PF02518">
    <property type="entry name" value="HATPase_c"/>
    <property type="match status" value="1"/>
</dbReference>
<dbReference type="InterPro" id="IPR036890">
    <property type="entry name" value="HATPase_C_sf"/>
</dbReference>
<dbReference type="InterPro" id="IPR001789">
    <property type="entry name" value="Sig_transdc_resp-reg_receiver"/>
</dbReference>
<evidence type="ECO:0000259" key="6">
    <source>
        <dbReference type="PROSITE" id="PS50110"/>
    </source>
</evidence>
<evidence type="ECO:0000313" key="7">
    <source>
        <dbReference type="EMBL" id="CAE0367118.1"/>
    </source>
</evidence>
<keyword evidence="4" id="KW-1133">Transmembrane helix</keyword>
<dbReference type="PROSITE" id="PS50109">
    <property type="entry name" value="HIS_KIN"/>
    <property type="match status" value="1"/>
</dbReference>
<dbReference type="SMART" id="SM00387">
    <property type="entry name" value="HATPase_c"/>
    <property type="match status" value="1"/>
</dbReference>
<evidence type="ECO:0000259" key="5">
    <source>
        <dbReference type="PROSITE" id="PS50109"/>
    </source>
</evidence>
<dbReference type="AlphaFoldDB" id="A0A7S3JYM5"/>
<dbReference type="SUPFAM" id="SSF55874">
    <property type="entry name" value="ATPase domain of HSP90 chaperone/DNA topoisomerase II/histidine kinase"/>
    <property type="match status" value="1"/>
</dbReference>
<gene>
    <name evidence="7" type="ORF">ALAG00032_LOCUS7867</name>
</gene>
<dbReference type="Gene3D" id="3.40.50.2300">
    <property type="match status" value="1"/>
</dbReference>
<dbReference type="PANTHER" id="PTHR43547">
    <property type="entry name" value="TWO-COMPONENT HISTIDINE KINASE"/>
    <property type="match status" value="1"/>
</dbReference>
<dbReference type="Gene3D" id="3.30.565.10">
    <property type="entry name" value="Histidine kinase-like ATPase, C-terminal domain"/>
    <property type="match status" value="1"/>
</dbReference>
<organism evidence="7">
    <name type="scientific">Aureoumbra lagunensis</name>
    <dbReference type="NCBI Taxonomy" id="44058"/>
    <lineage>
        <taxon>Eukaryota</taxon>
        <taxon>Sar</taxon>
        <taxon>Stramenopiles</taxon>
        <taxon>Ochrophyta</taxon>
        <taxon>Pelagophyceae</taxon>
        <taxon>Pelagomonadales</taxon>
        <taxon>Aureoumbra</taxon>
    </lineage>
</organism>
<evidence type="ECO:0008006" key="8">
    <source>
        <dbReference type="Google" id="ProtNLM"/>
    </source>
</evidence>
<accession>A0A7S3JYM5</accession>
<protein>
    <recommendedName>
        <fullName evidence="8">Histidine kinase domain-containing protein</fullName>
    </recommendedName>
</protein>
<feature type="modified residue" description="4-aspartylphosphate" evidence="2">
    <location>
        <position position="552"/>
    </location>
</feature>